<dbReference type="EMBL" id="BPUS01000006">
    <property type="protein sequence ID" value="GJH26300.1"/>
    <property type="molecule type" value="Genomic_DNA"/>
</dbReference>
<comment type="caution">
    <text evidence="2">The sequence shown here is derived from an EMBL/GenBank/DDBJ whole genome shotgun (WGS) entry which is preliminary data.</text>
</comment>
<reference evidence="2" key="1">
    <citation type="submission" date="2022-09" db="EMBL/GenBank/DDBJ databases">
        <title>Isolation and characterization of 3-chlorobenzoate degrading bacteria from soils in Shizuoka.</title>
        <authorList>
            <person name="Ifat A."/>
            <person name="Ogawa N."/>
            <person name="Kimbara K."/>
            <person name="Moriuchi R."/>
            <person name="Dohra H."/>
            <person name="Shintani M."/>
        </authorList>
    </citation>
    <scope>NUCLEOTIDE SEQUENCE</scope>
    <source>
        <strain evidence="2">19CS4-2</strain>
    </source>
</reference>
<sequence>MVTTSLDEYADEPARRAEPYSNPDDDEFDSPPLVIVDMFQGSVTDALPSLLSICKVEGRVDCCNHPRLALLEEAAKLLEICAEKYCSTPMPNGHMTATIGRYQRRVAFPLYRIDAAADNGLLFATLYSIDDTEQSVRRIRVPMDDDDVIRLLERVLRVFATTQL</sequence>
<dbReference type="Proteomes" id="UP001055111">
    <property type="component" value="Unassembled WGS sequence"/>
</dbReference>
<feature type="region of interest" description="Disordered" evidence="1">
    <location>
        <begin position="1"/>
        <end position="29"/>
    </location>
</feature>
<gene>
    <name evidence="2" type="ORF">CBA19CS42_17310</name>
</gene>
<proteinExistence type="predicted"/>
<name>A0AA37IHB4_9BURK</name>
<accession>A0AA37IHB4</accession>
<dbReference type="AlphaFoldDB" id="A0AA37IHB4"/>
<dbReference type="RefSeq" id="WP_238212893.1">
    <property type="nucleotide sequence ID" value="NZ_BPUS01000006.1"/>
</dbReference>
<organism evidence="2 3">
    <name type="scientific">Caballeronia novacaledonica</name>
    <dbReference type="NCBI Taxonomy" id="1544861"/>
    <lineage>
        <taxon>Bacteria</taxon>
        <taxon>Pseudomonadati</taxon>
        <taxon>Pseudomonadota</taxon>
        <taxon>Betaproteobacteria</taxon>
        <taxon>Burkholderiales</taxon>
        <taxon>Burkholderiaceae</taxon>
        <taxon>Caballeronia</taxon>
    </lineage>
</organism>
<evidence type="ECO:0000256" key="1">
    <source>
        <dbReference type="SAM" id="MobiDB-lite"/>
    </source>
</evidence>
<evidence type="ECO:0000313" key="2">
    <source>
        <dbReference type="EMBL" id="GJH26300.1"/>
    </source>
</evidence>
<protein>
    <submittedName>
        <fullName evidence="2">Uncharacterized protein</fullName>
    </submittedName>
</protein>
<evidence type="ECO:0000313" key="3">
    <source>
        <dbReference type="Proteomes" id="UP001055111"/>
    </source>
</evidence>